<dbReference type="AlphaFoldDB" id="A0A7S4I992"/>
<feature type="transmembrane region" description="Helical" evidence="2">
    <location>
        <begin position="20"/>
        <end position="36"/>
    </location>
</feature>
<keyword evidence="2" id="KW-0472">Membrane</keyword>
<gene>
    <name evidence="3" type="ORF">OAUR00152_LOCUS8744</name>
</gene>
<accession>A0A7S4I992</accession>
<keyword evidence="2" id="KW-0812">Transmembrane</keyword>
<reference evidence="3" key="1">
    <citation type="submission" date="2021-01" db="EMBL/GenBank/DDBJ databases">
        <authorList>
            <person name="Corre E."/>
            <person name="Pelletier E."/>
            <person name="Niang G."/>
            <person name="Scheremetjew M."/>
            <person name="Finn R."/>
            <person name="Kale V."/>
            <person name="Holt S."/>
            <person name="Cochrane G."/>
            <person name="Meng A."/>
            <person name="Brown T."/>
            <person name="Cohen L."/>
        </authorList>
    </citation>
    <scope>NUCLEOTIDE SEQUENCE</scope>
    <source>
        <strain evidence="3">Isolate 1302-5</strain>
    </source>
</reference>
<organism evidence="3">
    <name type="scientific">Odontella aurita</name>
    <dbReference type="NCBI Taxonomy" id="265563"/>
    <lineage>
        <taxon>Eukaryota</taxon>
        <taxon>Sar</taxon>
        <taxon>Stramenopiles</taxon>
        <taxon>Ochrophyta</taxon>
        <taxon>Bacillariophyta</taxon>
        <taxon>Mediophyceae</taxon>
        <taxon>Biddulphiophycidae</taxon>
        <taxon>Eupodiscales</taxon>
        <taxon>Odontellaceae</taxon>
        <taxon>Odontella</taxon>
    </lineage>
</organism>
<evidence type="ECO:0000256" key="1">
    <source>
        <dbReference type="SAM" id="MobiDB-lite"/>
    </source>
</evidence>
<feature type="compositionally biased region" description="Basic and acidic residues" evidence="1">
    <location>
        <begin position="123"/>
        <end position="132"/>
    </location>
</feature>
<protein>
    <submittedName>
        <fullName evidence="3">Uncharacterized protein</fullName>
    </submittedName>
</protein>
<keyword evidence="2" id="KW-1133">Transmembrane helix</keyword>
<feature type="compositionally biased region" description="Acidic residues" evidence="1">
    <location>
        <begin position="112"/>
        <end position="122"/>
    </location>
</feature>
<feature type="transmembrane region" description="Helical" evidence="2">
    <location>
        <begin position="56"/>
        <end position="77"/>
    </location>
</feature>
<feature type="region of interest" description="Disordered" evidence="1">
    <location>
        <begin position="92"/>
        <end position="132"/>
    </location>
</feature>
<sequence length="132" mass="14026">MRLSRRVYCFDLTSDVADSTAYFISTASSLAFAWAWEDFANDVICEVFPQLGLTSVGAVWVNWAILGAIMVPASMVLGRWAGEKSGQCEEELGALRNAGDAAEGKEEGDSGSGDEEDAFADDDGGKASDLKS</sequence>
<evidence type="ECO:0000256" key="2">
    <source>
        <dbReference type="SAM" id="Phobius"/>
    </source>
</evidence>
<dbReference type="EMBL" id="HBKQ01012795">
    <property type="protein sequence ID" value="CAE2222095.1"/>
    <property type="molecule type" value="Transcribed_RNA"/>
</dbReference>
<name>A0A7S4I992_9STRA</name>
<evidence type="ECO:0000313" key="3">
    <source>
        <dbReference type="EMBL" id="CAE2222095.1"/>
    </source>
</evidence>
<proteinExistence type="predicted"/>